<dbReference type="Proteomes" id="UP001519887">
    <property type="component" value="Unassembled WGS sequence"/>
</dbReference>
<dbReference type="EMBL" id="JAHZIK010001611">
    <property type="protein sequence ID" value="MBW7459375.1"/>
    <property type="molecule type" value="Genomic_DNA"/>
</dbReference>
<feature type="transmembrane region" description="Helical" evidence="1">
    <location>
        <begin position="76"/>
        <end position="94"/>
    </location>
</feature>
<evidence type="ECO:0000256" key="1">
    <source>
        <dbReference type="SAM" id="Phobius"/>
    </source>
</evidence>
<keyword evidence="1" id="KW-1133">Transmembrane helix</keyword>
<name>A0ABS7CEK4_9BACL</name>
<accession>A0ABS7CEK4</accession>
<feature type="non-terminal residue" evidence="2">
    <location>
        <position position="233"/>
    </location>
</feature>
<proteinExistence type="predicted"/>
<protein>
    <submittedName>
        <fullName evidence="2">Uncharacterized protein</fullName>
    </submittedName>
</protein>
<gene>
    <name evidence="2" type="ORF">K0U00_35505</name>
</gene>
<sequence length="233" mass="25606">MVKMGKRLYIAGYGLAAIISVIGELIWLGDPIRSGDIYWIDRIEWLVNLLALIPLLWLLGAAAGIAAERRGHLWQLALRFLIAAGSIASGIAIFQIPNHLAAALLIILITLLLTMLDIIVTEKRRGVRWLRRITALLVTFVIIAAGLFWPTPYGITSPGFTLNMNRYAHVEGGVPQGSIEGVLVIDRPAFPIDWLYAALLPHIQIGKRDTSISLGEMQRAANDQRADANQISS</sequence>
<feature type="transmembrane region" description="Helical" evidence="1">
    <location>
        <begin position="7"/>
        <end position="29"/>
    </location>
</feature>
<evidence type="ECO:0000313" key="2">
    <source>
        <dbReference type="EMBL" id="MBW7459375.1"/>
    </source>
</evidence>
<feature type="transmembrane region" description="Helical" evidence="1">
    <location>
        <begin position="49"/>
        <end position="67"/>
    </location>
</feature>
<evidence type="ECO:0000313" key="3">
    <source>
        <dbReference type="Proteomes" id="UP001519887"/>
    </source>
</evidence>
<keyword evidence="1" id="KW-0812">Transmembrane</keyword>
<keyword evidence="3" id="KW-1185">Reference proteome</keyword>
<keyword evidence="1" id="KW-0472">Membrane</keyword>
<organism evidence="2 3">
    <name type="scientific">Paenibacillus sepulcri</name>
    <dbReference type="NCBI Taxonomy" id="359917"/>
    <lineage>
        <taxon>Bacteria</taxon>
        <taxon>Bacillati</taxon>
        <taxon>Bacillota</taxon>
        <taxon>Bacilli</taxon>
        <taxon>Bacillales</taxon>
        <taxon>Paenibacillaceae</taxon>
        <taxon>Paenibacillus</taxon>
    </lineage>
</organism>
<comment type="caution">
    <text evidence="2">The sequence shown here is derived from an EMBL/GenBank/DDBJ whole genome shotgun (WGS) entry which is preliminary data.</text>
</comment>
<feature type="transmembrane region" description="Helical" evidence="1">
    <location>
        <begin position="100"/>
        <end position="121"/>
    </location>
</feature>
<feature type="transmembrane region" description="Helical" evidence="1">
    <location>
        <begin position="133"/>
        <end position="151"/>
    </location>
</feature>
<reference evidence="2 3" key="1">
    <citation type="submission" date="2021-07" db="EMBL/GenBank/DDBJ databases">
        <title>Paenibacillus radiodurans sp. nov., isolated from the southeastern edge of Tengger Desert.</title>
        <authorList>
            <person name="Zhang G."/>
        </authorList>
    </citation>
    <scope>NUCLEOTIDE SEQUENCE [LARGE SCALE GENOMIC DNA]</scope>
    <source>
        <strain evidence="2 3">CCM 7311</strain>
    </source>
</reference>